<sequence length="842" mass="95816">MSKKKKHRFNTARPPATSSATPPAPGAPRHLPLADALSAGRVRKAFALAKDLLSLPNLTVDELALIAQATERKALQMHREGNANQIDVMAQSMIKRAPLLANMFRPEYRIFFLRKPPYAAYETDAAVREQLDAYVLHLLRDPAELTENKDISDQHPLKQNARLIMATWEKIEAGNADLDELNRSIGRRSPFVAWRLFLNALNAWYDGQKDLALDNLRRIPDDAALRSLATDLHIVINNETTTLTADKIIAATKNNTLKKNLQDIENIILNDGAKARAQSLMGQTFTPELRQNSPVLYRNLLALLIHQIAQHAYDQFKWSDLFPASEEHDRAYAITEIQRHVIAEDNWRSLLDKYAFTPQEKALIYDLLASGNSLRLQPESDFIGWQYAPRITKTQARKIYDHMAQLWENSVASYPLREAFQKWHTIAETILPPAQSDNILERWLKAFPDDEAAARKLLKSARKRHVYTKASSLLQRLQERFPQDPELNTDAAFLELEKALAAISKRDHTKARAILGDKPPAPGIFFAACHRTLRNACGDQQAPAYPVIDAFIHKRLADNKFRLPADNQTPPEVMSATDFFAETDAIFAVADPVWGNAGLPELHLPQSLTGLDAIPCEKLWDFCTPFLENAHLYAYGSRQAKFLWNLTQHALNRRDPRWTGAFLLPRVLVMHQASCRLNHFGNATAYHKRQKIVIDLLALASKCLLDADNVAPQKFIHDFLDQLDINDGVIAKKRDQWNQKQIKALINDAINTSIDSILDRVVIPESSQLRYETTNYPIILHDFTLENDDDEDDDDEDDFDDDFDDDDDDDTYNRFDPDDAERMLDELTDLLHKLHAANKRGR</sequence>
<dbReference type="Proteomes" id="UP001238163">
    <property type="component" value="Unassembled WGS sequence"/>
</dbReference>
<evidence type="ECO:0000313" key="2">
    <source>
        <dbReference type="EMBL" id="MDQ0290796.1"/>
    </source>
</evidence>
<dbReference type="RefSeq" id="WP_307262701.1">
    <property type="nucleotide sequence ID" value="NZ_JAUSVL010000001.1"/>
</dbReference>
<feature type="region of interest" description="Disordered" evidence="1">
    <location>
        <begin position="1"/>
        <end position="31"/>
    </location>
</feature>
<organism evidence="2 3">
    <name type="scientific">Oligosphaera ethanolica</name>
    <dbReference type="NCBI Taxonomy" id="760260"/>
    <lineage>
        <taxon>Bacteria</taxon>
        <taxon>Pseudomonadati</taxon>
        <taxon>Lentisphaerota</taxon>
        <taxon>Oligosphaeria</taxon>
        <taxon>Oligosphaerales</taxon>
        <taxon>Oligosphaeraceae</taxon>
        <taxon>Oligosphaera</taxon>
    </lineage>
</organism>
<feature type="compositionally biased region" description="Basic residues" evidence="1">
    <location>
        <begin position="1"/>
        <end position="10"/>
    </location>
</feature>
<gene>
    <name evidence="2" type="ORF">J3R75_002903</name>
</gene>
<comment type="caution">
    <text evidence="2">The sequence shown here is derived from an EMBL/GenBank/DDBJ whole genome shotgun (WGS) entry which is preliminary data.</text>
</comment>
<name>A0AAE3VIB8_9BACT</name>
<feature type="compositionally biased region" description="Low complexity" evidence="1">
    <location>
        <begin position="11"/>
        <end position="21"/>
    </location>
</feature>
<evidence type="ECO:0000256" key="1">
    <source>
        <dbReference type="SAM" id="MobiDB-lite"/>
    </source>
</evidence>
<keyword evidence="3" id="KW-1185">Reference proteome</keyword>
<dbReference type="AlphaFoldDB" id="A0AAE3VIB8"/>
<dbReference type="EMBL" id="JAUSVL010000001">
    <property type="protein sequence ID" value="MDQ0290796.1"/>
    <property type="molecule type" value="Genomic_DNA"/>
</dbReference>
<protein>
    <submittedName>
        <fullName evidence="2">Uncharacterized protein</fullName>
    </submittedName>
</protein>
<accession>A0AAE3VIB8</accession>
<reference evidence="2" key="1">
    <citation type="submission" date="2023-07" db="EMBL/GenBank/DDBJ databases">
        <title>Genomic Encyclopedia of Type Strains, Phase IV (KMG-IV): sequencing the most valuable type-strain genomes for metagenomic binning, comparative biology and taxonomic classification.</title>
        <authorList>
            <person name="Goeker M."/>
        </authorList>
    </citation>
    <scope>NUCLEOTIDE SEQUENCE</scope>
    <source>
        <strain evidence="2">DSM 24202</strain>
    </source>
</reference>
<feature type="region of interest" description="Disordered" evidence="1">
    <location>
        <begin position="785"/>
        <end position="818"/>
    </location>
</feature>
<evidence type="ECO:0000313" key="3">
    <source>
        <dbReference type="Proteomes" id="UP001238163"/>
    </source>
</evidence>
<feature type="compositionally biased region" description="Acidic residues" evidence="1">
    <location>
        <begin position="785"/>
        <end position="810"/>
    </location>
</feature>
<proteinExistence type="predicted"/>